<keyword evidence="1" id="KW-0862">Zinc</keyword>
<sequence length="333" mass="37735">MSPTTSDNKMSIETIVHPEPEEGRPAWTTPFWPRLRDSLIEDPELFDHLHLECGICLTEMSIFRHDHTFTPDEGLTPEEKTRSHRACILPCGHMFGHKCLHTMIDEAVKEMEEGRAPELSCPSCREVFSPHRDCPHPRSGKFMPTTMEGVYKMPPAFSEGGVLSHSCGNCIAIETISVVAALVPTFTPPLDLTERETLMVYGAADNGHMWWSVNFEQSNDVYDEVVREIPLGAALQRICDEINERLKQNAKKRWYSEDFSELKFKVMLQRDIRPGMGYEEAVDVVQDGQANENEVLEAVRVLQDGQANENAVLEAVRVLQDGQARGDLVWRLE</sequence>
<evidence type="ECO:0000313" key="3">
    <source>
        <dbReference type="EMBL" id="KAF5533656.1"/>
    </source>
</evidence>
<feature type="domain" description="RING-type" evidence="2">
    <location>
        <begin position="53"/>
        <end position="125"/>
    </location>
</feature>
<dbReference type="EMBL" id="JAAOAM010000326">
    <property type="protein sequence ID" value="KAF5533656.1"/>
    <property type="molecule type" value="Genomic_DNA"/>
</dbReference>
<organism evidence="3 4">
    <name type="scientific">Fusarium mexicanum</name>
    <dbReference type="NCBI Taxonomy" id="751941"/>
    <lineage>
        <taxon>Eukaryota</taxon>
        <taxon>Fungi</taxon>
        <taxon>Dikarya</taxon>
        <taxon>Ascomycota</taxon>
        <taxon>Pezizomycotina</taxon>
        <taxon>Sordariomycetes</taxon>
        <taxon>Hypocreomycetidae</taxon>
        <taxon>Hypocreales</taxon>
        <taxon>Nectriaceae</taxon>
        <taxon>Fusarium</taxon>
        <taxon>Fusarium fujikuroi species complex</taxon>
    </lineage>
</organism>
<keyword evidence="4" id="KW-1185">Reference proteome</keyword>
<proteinExistence type="predicted"/>
<dbReference type="Proteomes" id="UP000522262">
    <property type="component" value="Unassembled WGS sequence"/>
</dbReference>
<name>A0A8H5IFT0_9HYPO</name>
<dbReference type="AlphaFoldDB" id="A0A8H5IFT0"/>
<dbReference type="SUPFAM" id="SSF57850">
    <property type="entry name" value="RING/U-box"/>
    <property type="match status" value="1"/>
</dbReference>
<keyword evidence="1" id="KW-0479">Metal-binding</keyword>
<evidence type="ECO:0000313" key="4">
    <source>
        <dbReference type="Proteomes" id="UP000522262"/>
    </source>
</evidence>
<gene>
    <name evidence="3" type="ORF">FMEXI_11732</name>
</gene>
<dbReference type="Gene3D" id="3.30.40.10">
    <property type="entry name" value="Zinc/RING finger domain, C3HC4 (zinc finger)"/>
    <property type="match status" value="1"/>
</dbReference>
<dbReference type="GO" id="GO:0008270">
    <property type="term" value="F:zinc ion binding"/>
    <property type="evidence" value="ECO:0007669"/>
    <property type="project" value="UniProtKB-KW"/>
</dbReference>
<dbReference type="InterPro" id="IPR001841">
    <property type="entry name" value="Znf_RING"/>
</dbReference>
<accession>A0A8H5IFT0</accession>
<protein>
    <recommendedName>
        <fullName evidence="2">RING-type domain-containing protein</fullName>
    </recommendedName>
</protein>
<evidence type="ECO:0000259" key="2">
    <source>
        <dbReference type="PROSITE" id="PS50089"/>
    </source>
</evidence>
<dbReference type="InterPro" id="IPR013083">
    <property type="entry name" value="Znf_RING/FYVE/PHD"/>
</dbReference>
<comment type="caution">
    <text evidence="3">The sequence shown here is derived from an EMBL/GenBank/DDBJ whole genome shotgun (WGS) entry which is preliminary data.</text>
</comment>
<evidence type="ECO:0000256" key="1">
    <source>
        <dbReference type="PROSITE-ProRule" id="PRU00175"/>
    </source>
</evidence>
<dbReference type="PROSITE" id="PS50089">
    <property type="entry name" value="ZF_RING_2"/>
    <property type="match status" value="1"/>
</dbReference>
<keyword evidence="1" id="KW-0863">Zinc-finger</keyword>
<reference evidence="3 4" key="1">
    <citation type="submission" date="2020-05" db="EMBL/GenBank/DDBJ databases">
        <title>Identification and distribution of gene clusters putatively required for synthesis of sphingolipid metabolism inhibitors in phylogenetically diverse species of the filamentous fungus Fusarium.</title>
        <authorList>
            <person name="Kim H.-S."/>
            <person name="Busman M."/>
            <person name="Brown D.W."/>
            <person name="Divon H."/>
            <person name="Uhlig S."/>
            <person name="Proctor R.H."/>
        </authorList>
    </citation>
    <scope>NUCLEOTIDE SEQUENCE [LARGE SCALE GENOMIC DNA]</scope>
    <source>
        <strain evidence="3 4">NRRL 53147</strain>
    </source>
</reference>